<keyword evidence="3" id="KW-0949">S-adenosyl-L-methionine</keyword>
<evidence type="ECO:0000256" key="3">
    <source>
        <dbReference type="ARBA" id="ARBA00022691"/>
    </source>
</evidence>
<dbReference type="PANTHER" id="PTHR43464:SF19">
    <property type="entry name" value="UBIQUINONE BIOSYNTHESIS O-METHYLTRANSFERASE, MITOCHONDRIAL"/>
    <property type="match status" value="1"/>
</dbReference>
<dbReference type="CDD" id="cd02440">
    <property type="entry name" value="AdoMet_MTases"/>
    <property type="match status" value="1"/>
</dbReference>
<evidence type="ECO:0000256" key="1">
    <source>
        <dbReference type="ARBA" id="ARBA00022603"/>
    </source>
</evidence>
<keyword evidence="1" id="KW-0489">Methyltransferase</keyword>
<comment type="caution">
    <text evidence="5">The sequence shown here is derived from an EMBL/GenBank/DDBJ whole genome shotgun (WGS) entry which is preliminary data.</text>
</comment>
<gene>
    <name evidence="5" type="ORF">CDQ84_16130</name>
</gene>
<protein>
    <recommendedName>
        <fullName evidence="4">Methyltransferase domain-containing protein</fullName>
    </recommendedName>
</protein>
<feature type="domain" description="Methyltransferase" evidence="4">
    <location>
        <begin position="42"/>
        <end position="140"/>
    </location>
</feature>
<dbReference type="InterPro" id="IPR029063">
    <property type="entry name" value="SAM-dependent_MTases_sf"/>
</dbReference>
<dbReference type="SUPFAM" id="SSF53335">
    <property type="entry name" value="S-adenosyl-L-methionine-dependent methyltransferases"/>
    <property type="match status" value="1"/>
</dbReference>
<dbReference type="Gene3D" id="3.40.50.150">
    <property type="entry name" value="Vaccinia Virus protein VP39"/>
    <property type="match status" value="1"/>
</dbReference>
<dbReference type="RefSeq" id="WP_103082769.1">
    <property type="nucleotide sequence ID" value="NZ_CP021850.1"/>
</dbReference>
<dbReference type="AlphaFoldDB" id="A0A2K2FB06"/>
<evidence type="ECO:0000259" key="4">
    <source>
        <dbReference type="Pfam" id="PF13649"/>
    </source>
</evidence>
<keyword evidence="6" id="KW-1185">Reference proteome</keyword>
<evidence type="ECO:0000313" key="6">
    <source>
        <dbReference type="Proteomes" id="UP000236151"/>
    </source>
</evidence>
<proteinExistence type="predicted"/>
<dbReference type="OrthoDB" id="9810615at2"/>
<dbReference type="Proteomes" id="UP000236151">
    <property type="component" value="Unassembled WGS sequence"/>
</dbReference>
<evidence type="ECO:0000313" key="5">
    <source>
        <dbReference type="EMBL" id="PNT95972.1"/>
    </source>
</evidence>
<name>A0A2K2FB06_9CLOT</name>
<dbReference type="KEGG" id="cthd:CDO33_12020"/>
<organism evidence="5 6">
    <name type="scientific">Clostridium thermosuccinogenes</name>
    <dbReference type="NCBI Taxonomy" id="84032"/>
    <lineage>
        <taxon>Bacteria</taxon>
        <taxon>Bacillati</taxon>
        <taxon>Bacillota</taxon>
        <taxon>Clostridia</taxon>
        <taxon>Eubacteriales</taxon>
        <taxon>Clostridiaceae</taxon>
        <taxon>Clostridium</taxon>
    </lineage>
</organism>
<sequence>MCSIEQYYNHDYDEWARLLRHRIEFEITKRALSKFIPEKASVLDVGGGPGRYSIYLAERGHEVTLFDLCEKMVEQATENAKSAGVVLKDCIQGNVLSLCDILPGREFDAILCMGPMYHLLKEDERREAINQCMGLLKKDGILIVSFISAYAPIIDCLKAYPQDIGKLKDSLLRYLEDGRHDSRVAQGFTDAYFFNPADIRGFMSQFKLETLRIMAVESLGVLVEEKLMQLPEEDFQSWLDVFEAVASNPEVWGSCEHLLYIGRKVD</sequence>
<dbReference type="PANTHER" id="PTHR43464">
    <property type="entry name" value="METHYLTRANSFERASE"/>
    <property type="match status" value="1"/>
</dbReference>
<dbReference type="GO" id="GO:0032259">
    <property type="term" value="P:methylation"/>
    <property type="evidence" value="ECO:0007669"/>
    <property type="project" value="UniProtKB-KW"/>
</dbReference>
<evidence type="ECO:0000256" key="2">
    <source>
        <dbReference type="ARBA" id="ARBA00022679"/>
    </source>
</evidence>
<keyword evidence="2" id="KW-0808">Transferase</keyword>
<dbReference type="InterPro" id="IPR041698">
    <property type="entry name" value="Methyltransf_25"/>
</dbReference>
<dbReference type="EMBL" id="NIOJ01000056">
    <property type="protein sequence ID" value="PNT95972.1"/>
    <property type="molecule type" value="Genomic_DNA"/>
</dbReference>
<reference evidence="5 6" key="1">
    <citation type="submission" date="2017-06" db="EMBL/GenBank/DDBJ databases">
        <title>Investigating the central metabolism of Clostridium thermosuccinogenes.</title>
        <authorList>
            <person name="Koendjbiharie J.G."/>
            <person name="van Kranenburg R."/>
        </authorList>
    </citation>
    <scope>NUCLEOTIDE SEQUENCE [LARGE SCALE GENOMIC DNA]</scope>
    <source>
        <strain evidence="5 6">DSM 5806</strain>
    </source>
</reference>
<dbReference type="Pfam" id="PF13649">
    <property type="entry name" value="Methyltransf_25"/>
    <property type="match status" value="1"/>
</dbReference>
<dbReference type="GO" id="GO:0008168">
    <property type="term" value="F:methyltransferase activity"/>
    <property type="evidence" value="ECO:0007669"/>
    <property type="project" value="UniProtKB-KW"/>
</dbReference>
<accession>A0A2K2FB06</accession>